<dbReference type="AlphaFoldDB" id="A0AA35MAM8"/>
<proteinExistence type="predicted"/>
<dbReference type="EMBL" id="CABFNP030001245">
    <property type="protein sequence ID" value="CAI6093279.1"/>
    <property type="molecule type" value="Genomic_DNA"/>
</dbReference>
<gene>
    <name evidence="1" type="ORF">CCHLO57077_00000331</name>
</gene>
<keyword evidence="2" id="KW-1185">Reference proteome</keyword>
<protein>
    <submittedName>
        <fullName evidence="1">Uncharacterized protein</fullName>
    </submittedName>
</protein>
<organism evidence="1 2">
    <name type="scientific">Clonostachys chloroleuca</name>
    <dbReference type="NCBI Taxonomy" id="1926264"/>
    <lineage>
        <taxon>Eukaryota</taxon>
        <taxon>Fungi</taxon>
        <taxon>Dikarya</taxon>
        <taxon>Ascomycota</taxon>
        <taxon>Pezizomycotina</taxon>
        <taxon>Sordariomycetes</taxon>
        <taxon>Hypocreomycetidae</taxon>
        <taxon>Hypocreales</taxon>
        <taxon>Bionectriaceae</taxon>
        <taxon>Clonostachys</taxon>
    </lineage>
</organism>
<evidence type="ECO:0000313" key="1">
    <source>
        <dbReference type="EMBL" id="CAI6093279.1"/>
    </source>
</evidence>
<reference evidence="1" key="1">
    <citation type="submission" date="2023-01" db="EMBL/GenBank/DDBJ databases">
        <authorList>
            <person name="Piombo E."/>
        </authorList>
    </citation>
    <scope>NUCLEOTIDE SEQUENCE</scope>
</reference>
<name>A0AA35MAM8_9HYPO</name>
<comment type="caution">
    <text evidence="1">The sequence shown here is derived from an EMBL/GenBank/DDBJ whole genome shotgun (WGS) entry which is preliminary data.</text>
</comment>
<evidence type="ECO:0000313" key="2">
    <source>
        <dbReference type="Proteomes" id="UP001160390"/>
    </source>
</evidence>
<accession>A0AA35MAM8</accession>
<dbReference type="Proteomes" id="UP001160390">
    <property type="component" value="Unassembled WGS sequence"/>
</dbReference>
<sequence length="105" mass="11313">MAIRFDPMAQHVLASGELVKSGIEVRDFDGENWTSLSDGRRIPSVKNWGPRMIRAGGGYSQKLQATLAWQALVNLMETTCAAVLGSGLAMPRQLGWGQGSPSSHT</sequence>